<organism evidence="1 2">
    <name type="scientific">Methylobacter tundripaludum (strain ATCC BAA-1195 / DSM 17260 / SV96)</name>
    <dbReference type="NCBI Taxonomy" id="697282"/>
    <lineage>
        <taxon>Bacteria</taxon>
        <taxon>Pseudomonadati</taxon>
        <taxon>Pseudomonadota</taxon>
        <taxon>Gammaproteobacteria</taxon>
        <taxon>Methylococcales</taxon>
        <taxon>Methylococcaceae</taxon>
        <taxon>Methylobacter</taxon>
    </lineage>
</organism>
<evidence type="ECO:0000313" key="1">
    <source>
        <dbReference type="EMBL" id="EGW22292.1"/>
    </source>
</evidence>
<sequence length="1473" mass="146640">MLNKNGTASTGGTTYNLAAAEDWTAGAAAGVTDADLTGNGITVSNVAVPAITSSTYDATTGVLVVTGTGFLSKSGATNDIDLNKFTFTGEGGATYTLTDTSNIEITSGTSFTITLSATDKAAINQMLNKNGTASTSATTYNLAAAEDWTAGACPLSHELPYMTGNGITVSNVAVPAITSSTYDATTGALVVTGTGFLKLNGASNDIVANKFTFKGEGNATYTLTDTANVEITSGTSFTITLSATDKAAVNQFINKNGTSSTSGTTYNLAAAEDWTAGAAAGVTDADLTGNGITASNVAVPAITSSTYDATTGALVVTGTGFLSKSGATNDIVANKFTFTGEGGATYTLTDTSNVEITSGTAFTITLSATDKAAINQIINKNGTSSTGATTYNLAAAEDWTAGAAAGVTDADLTGNGITVSNVAVPAITSATYDYNTNILVVTGTDFLSRSGATNDIDLTKLTFTGEGGATYTLTNATGVEITSATSFSVTLSGADLTNVEALLNKDGTSAVSTATYNLSAAASWNRGDATNGSDTTNAITVSNYAAPTVTSATYDAGTNVLTVTGTNLVSKSGATNDVAVSLLTLTGEGGTYTLTSSDVEITDATTFSVTLNAADQIVVRGLLNKNGTSSSGATTYNLAAAEDWMAGTAVATVVADLTGNGITVSNFPTPTITSSTYDSDTGVLMVTGTNLFSKVGANNDIDLTKLTFTGGIANATYTLTSASNVDITSATAITVTLTGADKTSVDALLDNIGTTSSGGSTYNLAAADGWLAGANSAVNIADAVNAVTVSIAPKITSATYDAATGSLVVTGTNMQAKAGATNDITATKLTFTGEGGVTYTLTDTVDVELTSATSFTLALSATDQAALNQIVNKNGTSSTGATTYNLAAADDWDAQVTAGDTSDLTGNGITASNVAVPAITSSTYDATTGALVVTGTGFLKLNGATNDIVANKFTFTGEGGATYTLTDTSNVEITSGTAFTITLSATDKAAINQMINKNGTASTSGTTYNLAAAEDWTAGAAAGVTDADLTGNGITASNVAVPVITSSTYDANTGALVVTGTGFLSKSGASNDIVANKFTFTGEGGATYTLTDTSNVEITSGTAFTITLSATDKAAINQMINKNGTSSTGATTYNLAAAEDWTAGAAAGVTDVDATNGITVSNVAVPAITSSTYDVTTGALVVTGTGFLSKSGATNDIVANKFTFTGEGGATYTLTDTSNAEITSGTAFTITLSATDKAAINLIINKNGTASTSATTYNLAAAEDWTAGAAAGVTDADLTGNGITVSNVAVPVITSSTYDATTGSLVVTGTGFLKLNGATNDIVANKFTFTGEGGATYTLTDTSNVEITSGTAFTITLSATDKAAINQMINKNGTASTSGTTYNLAAAEDWTAGAAAGVTDADLTGNGITVSNVAVPAITSSTYDATTGALVVTGTGFLSKSGATNDIVANKFTFTGEGGATYTLTDTSNVEIT</sequence>
<proteinExistence type="predicted"/>
<accession>G3ISC2</accession>
<name>G3ISC2_METTV</name>
<reference evidence="1 2" key="1">
    <citation type="submission" date="2011-06" db="EMBL/GenBank/DDBJ databases">
        <title>Genomic sequence of Methylobacter tundripaludum SV96.</title>
        <authorList>
            <consortium name="US DOE Joint Genome Institute"/>
            <person name="Lucas S."/>
            <person name="Han J."/>
            <person name="Lapidus A."/>
            <person name="Cheng J.-F."/>
            <person name="Goodwin L."/>
            <person name="Pitluck S."/>
            <person name="Held B."/>
            <person name="Detter J.C."/>
            <person name="Han C."/>
            <person name="Tapia R."/>
            <person name="Land M."/>
            <person name="Hauser L."/>
            <person name="Kyrpides N."/>
            <person name="Ivanova N."/>
            <person name="Ovchinnikova G."/>
            <person name="Pagani I."/>
            <person name="Klotz M.G."/>
            <person name="Dispirito A.A."/>
            <person name="Murrell J.C."/>
            <person name="Dunfield P."/>
            <person name="Kalyuzhnaya M.G."/>
            <person name="Svenning M."/>
            <person name="Trotsenko Y.A."/>
            <person name="Stein L.Y."/>
            <person name="Woyke T."/>
        </authorList>
    </citation>
    <scope>NUCLEOTIDE SEQUENCE [LARGE SCALE GENOMIC DNA]</scope>
    <source>
        <strain evidence="2">ATCC BAA-1195 / DSM 17260 / SV96</strain>
    </source>
</reference>
<dbReference type="eggNOG" id="COG2931">
    <property type="taxonomic scope" value="Bacteria"/>
</dbReference>
<protein>
    <submittedName>
        <fullName evidence="1">Hemolysin-type calcium-binding region</fullName>
    </submittedName>
</protein>
<evidence type="ECO:0000313" key="2">
    <source>
        <dbReference type="Proteomes" id="UP000004664"/>
    </source>
</evidence>
<dbReference type="EMBL" id="JH109152">
    <property type="protein sequence ID" value="EGW22292.1"/>
    <property type="molecule type" value="Genomic_DNA"/>
</dbReference>
<keyword evidence="2" id="KW-1185">Reference proteome</keyword>
<dbReference type="HOGENOM" id="CLU_250116_0_0_6"/>
<gene>
    <name evidence="1" type="ORF">Mettu_1099</name>
</gene>
<feature type="non-terminal residue" evidence="1">
    <location>
        <position position="1473"/>
    </location>
</feature>
<dbReference type="STRING" id="697282.Mettu_1099"/>
<dbReference type="Proteomes" id="UP000004664">
    <property type="component" value="Unassembled WGS sequence"/>
</dbReference>